<protein>
    <recommendedName>
        <fullName evidence="6">Putative mRNA interferase YoeB</fullName>
    </recommendedName>
</protein>
<evidence type="ECO:0000256" key="6">
    <source>
        <dbReference type="ARBA" id="ARBA00030388"/>
    </source>
</evidence>
<dbReference type="InterPro" id="IPR035093">
    <property type="entry name" value="RelE/ParE_toxin_dom_sf"/>
</dbReference>
<dbReference type="NCBIfam" id="TIGR02116">
    <property type="entry name" value="toxin_Txe_YoeB"/>
    <property type="match status" value="1"/>
</dbReference>
<dbReference type="SUPFAM" id="SSF143011">
    <property type="entry name" value="RelE-like"/>
    <property type="match status" value="1"/>
</dbReference>
<name>A0A5C1QDV4_9SPIO</name>
<dbReference type="EMBL" id="CP035807">
    <property type="protein sequence ID" value="QEN06253.1"/>
    <property type="molecule type" value="Genomic_DNA"/>
</dbReference>
<evidence type="ECO:0000313" key="7">
    <source>
        <dbReference type="EMBL" id="QEN06253.1"/>
    </source>
</evidence>
<evidence type="ECO:0000256" key="1">
    <source>
        <dbReference type="ARBA" id="ARBA00008172"/>
    </source>
</evidence>
<dbReference type="AlphaFoldDB" id="A0A5C1QDV4"/>
<accession>A0A5C1QDV4</accession>
<reference evidence="7 8" key="2">
    <citation type="submission" date="2019-09" db="EMBL/GenBank/DDBJ databases">
        <title>Complete Genome Sequence and Methylome Analysis of free living Spirochaetas.</title>
        <authorList>
            <person name="Leshcheva N."/>
            <person name="Mikheeva N."/>
        </authorList>
    </citation>
    <scope>NUCLEOTIDE SEQUENCE [LARGE SCALE GENOMIC DNA]</scope>
    <source>
        <strain evidence="7 8">P</strain>
    </source>
</reference>
<dbReference type="OrthoDB" id="9801102at2"/>
<dbReference type="Gene3D" id="3.30.2310.20">
    <property type="entry name" value="RelE-like"/>
    <property type="match status" value="1"/>
</dbReference>
<evidence type="ECO:0000313" key="8">
    <source>
        <dbReference type="Proteomes" id="UP000323824"/>
    </source>
</evidence>
<evidence type="ECO:0000256" key="3">
    <source>
        <dbReference type="ARBA" id="ARBA00022722"/>
    </source>
</evidence>
<proteinExistence type="inferred from homology"/>
<dbReference type="InterPro" id="IPR007712">
    <property type="entry name" value="RelE/ParE_toxin"/>
</dbReference>
<reference evidence="7 8" key="1">
    <citation type="submission" date="2019-02" db="EMBL/GenBank/DDBJ databases">
        <authorList>
            <person name="Fomenkov A."/>
            <person name="Dubinina G."/>
            <person name="Grabovich M."/>
            <person name="Vincze T."/>
            <person name="Roberts R.J."/>
        </authorList>
    </citation>
    <scope>NUCLEOTIDE SEQUENCE [LARGE SCALE GENOMIC DNA]</scope>
    <source>
        <strain evidence="7 8">P</strain>
    </source>
</reference>
<dbReference type="GO" id="GO:0045892">
    <property type="term" value="P:negative regulation of DNA-templated transcription"/>
    <property type="evidence" value="ECO:0007669"/>
    <property type="project" value="TreeGrafter"/>
</dbReference>
<dbReference type="NCBIfam" id="TIGR02385">
    <property type="entry name" value="RelE_StbE"/>
    <property type="match status" value="1"/>
</dbReference>
<dbReference type="InterPro" id="IPR009614">
    <property type="entry name" value="YoeB_toxin"/>
</dbReference>
<dbReference type="GO" id="GO:0004519">
    <property type="term" value="F:endonuclease activity"/>
    <property type="evidence" value="ECO:0007669"/>
    <property type="project" value="UniProtKB-KW"/>
</dbReference>
<dbReference type="PANTHER" id="PTHR38039">
    <property type="entry name" value="TOXIN YOEB"/>
    <property type="match status" value="1"/>
</dbReference>
<evidence type="ECO:0000256" key="2">
    <source>
        <dbReference type="ARBA" id="ARBA00022649"/>
    </source>
</evidence>
<comment type="similarity">
    <text evidence="1">Belongs to the YoeB family.</text>
</comment>
<organism evidence="7 8">
    <name type="scientific">Thiospirochaeta perfilievii</name>
    <dbReference type="NCBI Taxonomy" id="252967"/>
    <lineage>
        <taxon>Bacteria</taxon>
        <taxon>Pseudomonadati</taxon>
        <taxon>Spirochaetota</taxon>
        <taxon>Spirochaetia</taxon>
        <taxon>Spirochaetales</taxon>
        <taxon>Spirochaetaceae</taxon>
        <taxon>Thiospirochaeta</taxon>
    </lineage>
</organism>
<dbReference type="KEGG" id="sper:EW093_16675"/>
<evidence type="ECO:0000256" key="4">
    <source>
        <dbReference type="ARBA" id="ARBA00022759"/>
    </source>
</evidence>
<keyword evidence="4" id="KW-0255">Endonuclease</keyword>
<dbReference type="PANTHER" id="PTHR38039:SF1">
    <property type="entry name" value="TOXIN YOEB"/>
    <property type="match status" value="1"/>
</dbReference>
<dbReference type="GO" id="GO:0006401">
    <property type="term" value="P:RNA catabolic process"/>
    <property type="evidence" value="ECO:0007669"/>
    <property type="project" value="InterPro"/>
</dbReference>
<keyword evidence="2" id="KW-1277">Toxin-antitoxin system</keyword>
<dbReference type="Pfam" id="PF06769">
    <property type="entry name" value="YoeB_toxin"/>
    <property type="match status" value="1"/>
</dbReference>
<dbReference type="GO" id="GO:0016787">
    <property type="term" value="F:hydrolase activity"/>
    <property type="evidence" value="ECO:0007669"/>
    <property type="project" value="UniProtKB-KW"/>
</dbReference>
<dbReference type="RefSeq" id="WP_149569486.1">
    <property type="nucleotide sequence ID" value="NZ_CP035807.1"/>
</dbReference>
<gene>
    <name evidence="7" type="ORF">EW093_16675</name>
</gene>
<dbReference type="Proteomes" id="UP000323824">
    <property type="component" value="Chromosome"/>
</dbReference>
<sequence>MYKLLYTKQSQKDAKKLASSNLKNKAKEILSQLEKDPFIDYPPYEKLIGDLTGSYSRRINIQHRIVYQVLEDKKIVKVLRMWTHYQ</sequence>
<keyword evidence="8" id="KW-1185">Reference proteome</keyword>
<evidence type="ECO:0000256" key="5">
    <source>
        <dbReference type="ARBA" id="ARBA00022801"/>
    </source>
</evidence>
<keyword evidence="5" id="KW-0378">Hydrolase</keyword>
<keyword evidence="3" id="KW-0540">Nuclease</keyword>